<dbReference type="PROSITE" id="PS00435">
    <property type="entry name" value="PEROXIDASE_1"/>
    <property type="match status" value="1"/>
</dbReference>
<evidence type="ECO:0000256" key="11">
    <source>
        <dbReference type="PIRSR" id="PIRSR601621-1"/>
    </source>
</evidence>
<dbReference type="SUPFAM" id="SSF48113">
    <property type="entry name" value="Heme-dependent peroxidases"/>
    <property type="match status" value="1"/>
</dbReference>
<reference evidence="18 19" key="2">
    <citation type="submission" date="2021-08" db="EMBL/GenBank/DDBJ databases">
        <title>Draft Genome Sequence of Phanerochaete sordida strain YK-624.</title>
        <authorList>
            <person name="Mori T."/>
            <person name="Dohra H."/>
            <person name="Suzuki T."/>
            <person name="Kawagishi H."/>
            <person name="Hirai H."/>
        </authorList>
    </citation>
    <scope>NUCLEOTIDE SEQUENCE [LARGE SCALE GENOMIC DNA]</scope>
    <source>
        <strain evidence="18 19">YK-624</strain>
    </source>
</reference>
<evidence type="ECO:0000256" key="6">
    <source>
        <dbReference type="ARBA" id="ARBA00023002"/>
    </source>
</evidence>
<feature type="disulfide bond" evidence="14">
    <location>
        <begin position="41"/>
        <end position="312"/>
    </location>
</feature>
<keyword evidence="6 15" id="KW-0560">Oxidoreductase</keyword>
<reference evidence="17" key="1">
    <citation type="journal article" date="2009" name="Biosci. Biotechnol. Biochem.">
        <title>Cloning and homologous expression of novel lignin peroxidase genes in the white-rot fungus Phanerochaete sordida YK-624.</title>
        <authorList>
            <person name="Sugiura T."/>
            <person name="Yamagishi K."/>
            <person name="Kimura T."/>
            <person name="Nishida T."/>
            <person name="Kawagishi H."/>
            <person name="Hirai H."/>
        </authorList>
    </citation>
    <scope>NUCLEOTIDE SEQUENCE</scope>
    <source>
        <strain evidence="17">YK-624</strain>
    </source>
</reference>
<dbReference type="GO" id="GO:0042744">
    <property type="term" value="P:hydrogen peroxide catabolic process"/>
    <property type="evidence" value="ECO:0007669"/>
    <property type="project" value="TreeGrafter"/>
</dbReference>
<feature type="chain" id="PRO_5041007612" description="Peroxidase" evidence="15">
    <location>
        <begin position="22"/>
        <end position="372"/>
    </location>
</feature>
<feature type="domain" description="Plant heme peroxidase family profile" evidence="16">
    <location>
        <begin position="130"/>
        <end position="316"/>
    </location>
</feature>
<keyword evidence="10" id="KW-0439">Lignin degradation</keyword>
<dbReference type="Pfam" id="PF11895">
    <property type="entry name" value="Peroxidase_ext"/>
    <property type="match status" value="1"/>
</dbReference>
<evidence type="ECO:0000256" key="13">
    <source>
        <dbReference type="PIRSR" id="PIRSR601621-3"/>
    </source>
</evidence>
<feature type="binding site" evidence="12">
    <location>
        <position position="223"/>
    </location>
    <ligand>
        <name>Ca(2+)</name>
        <dbReference type="ChEBI" id="CHEBI:29108"/>
        <label>2</label>
    </ligand>
</feature>
<evidence type="ECO:0000256" key="14">
    <source>
        <dbReference type="PIRSR" id="PIRSR601621-4"/>
    </source>
</evidence>
<dbReference type="Proteomes" id="UP000703269">
    <property type="component" value="Unassembled WGS sequence"/>
</dbReference>
<feature type="binding site" evidence="12">
    <location>
        <position position="97"/>
    </location>
    <ligand>
        <name>Ca(2+)</name>
        <dbReference type="ChEBI" id="CHEBI:29108"/>
        <label>1</label>
    </ligand>
</feature>
<dbReference type="PANTHER" id="PTHR31356:SF66">
    <property type="entry name" value="CATALASE-PEROXIDASE"/>
    <property type="match status" value="1"/>
</dbReference>
<dbReference type="GO" id="GO:0046274">
    <property type="term" value="P:lignin catabolic process"/>
    <property type="evidence" value="ECO:0007669"/>
    <property type="project" value="UniProtKB-KW"/>
</dbReference>
<comment type="cofactor">
    <cofactor evidence="12 15">
        <name>Ca(2+)</name>
        <dbReference type="ChEBI" id="CHEBI:29108"/>
    </cofactor>
    <text evidence="12 15">Binds 2 calcium ions per subunit.</text>
</comment>
<evidence type="ECO:0000256" key="1">
    <source>
        <dbReference type="ARBA" id="ARBA00006089"/>
    </source>
</evidence>
<keyword evidence="3 12" id="KW-0349">Heme</keyword>
<evidence type="ECO:0000256" key="10">
    <source>
        <dbReference type="ARBA" id="ARBA00023185"/>
    </source>
</evidence>
<evidence type="ECO:0000256" key="5">
    <source>
        <dbReference type="ARBA" id="ARBA00022729"/>
    </source>
</evidence>
<dbReference type="GO" id="GO:0004601">
    <property type="term" value="F:peroxidase activity"/>
    <property type="evidence" value="ECO:0007669"/>
    <property type="project" value="UniProtKB-KW"/>
</dbReference>
<dbReference type="GO" id="GO:0046872">
    <property type="term" value="F:metal ion binding"/>
    <property type="evidence" value="ECO:0007669"/>
    <property type="project" value="UniProtKB-UniRule"/>
</dbReference>
<dbReference type="InterPro" id="IPR019793">
    <property type="entry name" value="Peroxidases_heam-ligand_BS"/>
</dbReference>
<accession>B6ZKF5</accession>
<evidence type="ECO:0000256" key="9">
    <source>
        <dbReference type="ARBA" id="ARBA00023180"/>
    </source>
</evidence>
<dbReference type="PRINTS" id="PR00462">
    <property type="entry name" value="LIGNINASE"/>
</dbReference>
<evidence type="ECO:0000256" key="12">
    <source>
        <dbReference type="PIRSR" id="PIRSR601621-2"/>
    </source>
</evidence>
<dbReference type="Pfam" id="PF00141">
    <property type="entry name" value="peroxidase"/>
    <property type="match status" value="1"/>
</dbReference>
<keyword evidence="19" id="KW-1185">Reference proteome</keyword>
<comment type="cofactor">
    <cofactor evidence="12">
        <name>heme b</name>
        <dbReference type="ChEBI" id="CHEBI:60344"/>
    </cofactor>
    <text evidence="12">Binds 1 heme b (iron(II)-protoporphyrin IX) group per subunit.</text>
</comment>
<evidence type="ECO:0000256" key="15">
    <source>
        <dbReference type="RuleBase" id="RU363051"/>
    </source>
</evidence>
<feature type="disulfide bond" evidence="14">
    <location>
        <begin position="30"/>
        <end position="42"/>
    </location>
</feature>
<evidence type="ECO:0000259" key="16">
    <source>
        <dbReference type="PROSITE" id="PS50873"/>
    </source>
</evidence>
<sequence length="372" mass="39231">MAFKRLLAVLTAAISLGAVQGVAVEKRATCSNGKTVSASSCCAWFNVLSDIQENLFNGGQCGAEAHESIRLVFHDSIAISPAMEAAGQFGGGGADGSIMIFDEIETNFHPNIGLDEIVRLQKPFVQKHGVTPGDFIAFAGAVALSNCPGAPQMNFFTGRAPATQAAPDGLVPEPFHTVDQIIDRVGDAGEFDELELVWMLSAHSIAAANDVDPTTQGLPFDSTPGIFDSQFFVETQLAGTGFPASANNQGEVTSPLAGEMRLQSDFLIARDARTACEWQSFVNNQSKLVSDFQFIFLALTQLGQDPTVMTDCSDVIPISKPAPANTPGFSFFPAGKTMADVEQACAETPFPTLSTLPGPQTSVARIQPPPGA</sequence>
<dbReference type="GO" id="GO:0034599">
    <property type="term" value="P:cellular response to oxidative stress"/>
    <property type="evidence" value="ECO:0007669"/>
    <property type="project" value="InterPro"/>
</dbReference>
<dbReference type="Gene3D" id="1.10.520.10">
    <property type="match status" value="1"/>
</dbReference>
<feature type="binding site" evidence="12">
    <location>
        <position position="95"/>
    </location>
    <ligand>
        <name>Ca(2+)</name>
        <dbReference type="ChEBI" id="CHEBI:29108"/>
        <label>1</label>
    </ligand>
</feature>
<evidence type="ECO:0000256" key="4">
    <source>
        <dbReference type="ARBA" id="ARBA00022723"/>
    </source>
</evidence>
<gene>
    <name evidence="17" type="primary">ylpB</name>
    <name evidence="18" type="ORF">PsYK624_114380</name>
</gene>
<keyword evidence="12 15" id="KW-0106">Calcium</keyword>
<protein>
    <recommendedName>
        <fullName evidence="15">Peroxidase</fullName>
        <ecNumber evidence="15">1.11.1.-</ecNumber>
    </recommendedName>
</protein>
<keyword evidence="9" id="KW-0325">Glycoprotein</keyword>
<dbReference type="GO" id="GO:0000302">
    <property type="term" value="P:response to reactive oxygen species"/>
    <property type="evidence" value="ECO:0007669"/>
    <property type="project" value="TreeGrafter"/>
</dbReference>
<dbReference type="EMBL" id="AB455007">
    <property type="protein sequence ID" value="BAG85350.1"/>
    <property type="molecule type" value="Genomic_DNA"/>
</dbReference>
<dbReference type="GO" id="GO:0020037">
    <property type="term" value="F:heme binding"/>
    <property type="evidence" value="ECO:0007669"/>
    <property type="project" value="UniProtKB-UniRule"/>
</dbReference>
<dbReference type="PANTHER" id="PTHR31356">
    <property type="entry name" value="THYLAKOID LUMENAL 29 KDA PROTEIN, CHLOROPLASTIC-RELATED"/>
    <property type="match status" value="1"/>
</dbReference>
<keyword evidence="2 15" id="KW-0575">Peroxidase</keyword>
<dbReference type="EMBL" id="BPQB01000047">
    <property type="protein sequence ID" value="GJE95255.1"/>
    <property type="molecule type" value="Genomic_DNA"/>
</dbReference>
<keyword evidence="5 15" id="KW-0732">Signal</keyword>
<evidence type="ECO:0000256" key="7">
    <source>
        <dbReference type="ARBA" id="ARBA00023004"/>
    </source>
</evidence>
<feature type="binding site" evidence="12">
    <location>
        <position position="221"/>
    </location>
    <ligand>
        <name>Ca(2+)</name>
        <dbReference type="ChEBI" id="CHEBI:29108"/>
        <label>2</label>
    </ligand>
</feature>
<dbReference type="PROSITE" id="PS00436">
    <property type="entry name" value="PEROXIDASE_2"/>
    <property type="match status" value="1"/>
</dbReference>
<dbReference type="PROSITE" id="PS50873">
    <property type="entry name" value="PEROXIDASE_4"/>
    <property type="match status" value="1"/>
</dbReference>
<keyword evidence="7 12" id="KW-0408">Iron</keyword>
<dbReference type="CDD" id="cd00692">
    <property type="entry name" value="ligninase"/>
    <property type="match status" value="1"/>
</dbReference>
<dbReference type="SMR" id="B6ZKF5"/>
<comment type="similarity">
    <text evidence="1 15">Belongs to the peroxidase family. Ligninase subfamily.</text>
</comment>
<feature type="disulfide bond" evidence="14">
    <location>
        <begin position="61"/>
        <end position="147"/>
    </location>
</feature>
<evidence type="ECO:0000313" key="19">
    <source>
        <dbReference type="Proteomes" id="UP000703269"/>
    </source>
</evidence>
<keyword evidence="4 12" id="KW-0479">Metal-binding</keyword>
<feature type="binding site" description="axial binding residue" evidence="12">
    <location>
        <position position="203"/>
    </location>
    <ligand>
        <name>heme b</name>
        <dbReference type="ChEBI" id="CHEBI:60344"/>
    </ligand>
    <ligandPart>
        <name>Fe</name>
        <dbReference type="ChEBI" id="CHEBI:18248"/>
    </ligandPart>
</feature>
<evidence type="ECO:0000256" key="8">
    <source>
        <dbReference type="ARBA" id="ARBA00023157"/>
    </source>
</evidence>
<feature type="active site" description="Proton acceptor" evidence="11">
    <location>
        <position position="74"/>
    </location>
</feature>
<dbReference type="InterPro" id="IPR024589">
    <property type="entry name" value="Ligninase_C"/>
</dbReference>
<evidence type="ECO:0000313" key="17">
    <source>
        <dbReference type="EMBL" id="BAG85350.1"/>
    </source>
</evidence>
<dbReference type="InterPro" id="IPR002016">
    <property type="entry name" value="Haem_peroxidase"/>
</dbReference>
<feature type="binding site" evidence="12">
    <location>
        <position position="228"/>
    </location>
    <ligand>
        <name>Ca(2+)</name>
        <dbReference type="ChEBI" id="CHEBI:29108"/>
        <label>2</label>
    </ligand>
</feature>
<evidence type="ECO:0000256" key="2">
    <source>
        <dbReference type="ARBA" id="ARBA00022559"/>
    </source>
</evidence>
<feature type="binding site" evidence="12">
    <location>
        <position position="93"/>
    </location>
    <ligand>
        <name>Ca(2+)</name>
        <dbReference type="ChEBI" id="CHEBI:29108"/>
        <label>1</label>
    </ligand>
</feature>
<organism evidence="17">
    <name type="scientific">Phanerochaete sordida</name>
    <dbReference type="NCBI Taxonomy" id="48140"/>
    <lineage>
        <taxon>Eukaryota</taxon>
        <taxon>Fungi</taxon>
        <taxon>Dikarya</taxon>
        <taxon>Basidiomycota</taxon>
        <taxon>Agaricomycotina</taxon>
        <taxon>Agaricomycetes</taxon>
        <taxon>Polyporales</taxon>
        <taxon>Phanerochaetaceae</taxon>
        <taxon>Phanerochaete</taxon>
    </lineage>
</organism>
<feature type="site" description="Transition state stabilizer" evidence="13">
    <location>
        <position position="70"/>
    </location>
</feature>
<dbReference type="Gene3D" id="1.10.420.10">
    <property type="entry name" value="Peroxidase, domain 2"/>
    <property type="match status" value="1"/>
</dbReference>
<feature type="disulfide bond" evidence="14">
    <location>
        <begin position="276"/>
        <end position="345"/>
    </location>
</feature>
<dbReference type="InterPro" id="IPR019794">
    <property type="entry name" value="Peroxidases_AS"/>
</dbReference>
<dbReference type="PRINTS" id="PR00458">
    <property type="entry name" value="PEROXIDASE"/>
</dbReference>
<dbReference type="AlphaFoldDB" id="B6ZKF5"/>
<dbReference type="InterPro" id="IPR001621">
    <property type="entry name" value="Ligninase"/>
</dbReference>
<feature type="binding site" evidence="12">
    <location>
        <position position="75"/>
    </location>
    <ligand>
        <name>Ca(2+)</name>
        <dbReference type="ChEBI" id="CHEBI:29108"/>
        <label>1</label>
    </ligand>
</feature>
<proteinExistence type="inferred from homology"/>
<dbReference type="InterPro" id="IPR044831">
    <property type="entry name" value="Ccp1-like"/>
</dbReference>
<dbReference type="OrthoDB" id="2113341at2759"/>
<evidence type="ECO:0000313" key="18">
    <source>
        <dbReference type="EMBL" id="GJE95255.1"/>
    </source>
</evidence>
<evidence type="ECO:0000256" key="3">
    <source>
        <dbReference type="ARBA" id="ARBA00022617"/>
    </source>
</evidence>
<name>B6ZKF5_9APHY</name>
<dbReference type="EC" id="1.11.1.-" evidence="15"/>
<keyword evidence="8 14" id="KW-1015">Disulfide bond</keyword>
<feature type="binding site" evidence="12">
    <location>
        <position position="204"/>
    </location>
    <ligand>
        <name>Ca(2+)</name>
        <dbReference type="ChEBI" id="CHEBI:29108"/>
        <label>2</label>
    </ligand>
</feature>
<feature type="signal peptide" evidence="15">
    <location>
        <begin position="1"/>
        <end position="21"/>
    </location>
</feature>
<dbReference type="InterPro" id="IPR010255">
    <property type="entry name" value="Haem_peroxidase_sf"/>
</dbReference>